<name>A0A3L8PNH4_9ACTN</name>
<comment type="similarity">
    <text evidence="1">Belongs to the bacterial solute-binding protein 8 family.</text>
</comment>
<evidence type="ECO:0000313" key="4">
    <source>
        <dbReference type="EMBL" id="RLV56243.1"/>
    </source>
</evidence>
<dbReference type="PANTHER" id="PTHR30535:SF7">
    <property type="entry name" value="IRON(III) DICITRATE-BINDING PROTEIN"/>
    <property type="match status" value="1"/>
</dbReference>
<evidence type="ECO:0000313" key="5">
    <source>
        <dbReference type="Proteomes" id="UP000282515"/>
    </source>
</evidence>
<dbReference type="OrthoDB" id="9797850at2"/>
<keyword evidence="2" id="KW-0732">Signal</keyword>
<dbReference type="PROSITE" id="PS50983">
    <property type="entry name" value="FE_B12_PBP"/>
    <property type="match status" value="1"/>
</dbReference>
<accession>A0A3L8PNH4</accession>
<gene>
    <name evidence="4" type="ORF">D9V41_07365</name>
</gene>
<dbReference type="AlphaFoldDB" id="A0A3L8PNH4"/>
<dbReference type="PROSITE" id="PS51257">
    <property type="entry name" value="PROKAR_LIPOPROTEIN"/>
    <property type="match status" value="1"/>
</dbReference>
<dbReference type="PANTHER" id="PTHR30535">
    <property type="entry name" value="VITAMIN B12-BINDING PROTEIN"/>
    <property type="match status" value="1"/>
</dbReference>
<feature type="domain" description="Fe/B12 periplasmic-binding" evidence="3">
    <location>
        <begin position="57"/>
        <end position="335"/>
    </location>
</feature>
<feature type="signal peptide" evidence="2">
    <location>
        <begin position="1"/>
        <end position="24"/>
    </location>
</feature>
<proteinExistence type="inferred from homology"/>
<reference evidence="4 5" key="1">
    <citation type="submission" date="2018-10" db="EMBL/GenBank/DDBJ databases">
        <title>Aeromicrobium sp. 9W16Y-2 whole genome shotgun sequence.</title>
        <authorList>
            <person name="Li F."/>
        </authorList>
    </citation>
    <scope>NUCLEOTIDE SEQUENCE [LARGE SCALE GENOMIC DNA]</scope>
    <source>
        <strain evidence="4 5">9W16Y-2</strain>
    </source>
</reference>
<protein>
    <recommendedName>
        <fullName evidence="3">Fe/B12 periplasmic-binding domain-containing protein</fullName>
    </recommendedName>
</protein>
<dbReference type="RefSeq" id="WP_121793902.1">
    <property type="nucleotide sequence ID" value="NZ_RDBF01000004.1"/>
</dbReference>
<feature type="chain" id="PRO_5017993021" description="Fe/B12 periplasmic-binding domain-containing protein" evidence="2">
    <location>
        <begin position="25"/>
        <end position="335"/>
    </location>
</feature>
<dbReference type="SUPFAM" id="SSF53807">
    <property type="entry name" value="Helical backbone' metal receptor"/>
    <property type="match status" value="1"/>
</dbReference>
<dbReference type="Pfam" id="PF01497">
    <property type="entry name" value="Peripla_BP_2"/>
    <property type="match status" value="1"/>
</dbReference>
<dbReference type="Proteomes" id="UP000282515">
    <property type="component" value="Unassembled WGS sequence"/>
</dbReference>
<dbReference type="Gene3D" id="3.40.50.1980">
    <property type="entry name" value="Nitrogenase molybdenum iron protein domain"/>
    <property type="match status" value="2"/>
</dbReference>
<evidence type="ECO:0000256" key="1">
    <source>
        <dbReference type="ARBA" id="ARBA00008814"/>
    </source>
</evidence>
<dbReference type="InterPro" id="IPR050902">
    <property type="entry name" value="ABC_Transporter_SBP"/>
</dbReference>
<sequence length="335" mass="36440">MVVRTRFLPSALASAVLLAACAGAADSPSAHDAPSDETPVSVENCGRGVSFDEPPTRIVALNSSAVENLLALGLGDRIVAADGEESGIKPDLREEFDDLNVIDSSGDSYPSAEAMLEHEPEFVYSVYPSAFRENDGIMTREDLAALDIESYLSPGRCPDRETTQKLRFEDFWAELTELGDLLGVPERAEQVVAEQRAALEEARASIPETDEPLTVFWWDMGTDQLTAGACCGGPDMVMDALGLDNIFSHVEGAWADVSWEAVIDRDPDLIVMADTSESWQEKREYLAGDTTLSQLRAFKDDRIVELPFSQTTPGLQSIDGIRSISEALSTWDSAQ</sequence>
<dbReference type="InterPro" id="IPR002491">
    <property type="entry name" value="ABC_transptr_periplasmic_BD"/>
</dbReference>
<evidence type="ECO:0000256" key="2">
    <source>
        <dbReference type="SAM" id="SignalP"/>
    </source>
</evidence>
<organism evidence="4 5">
    <name type="scientific">Aeromicrobium phragmitis</name>
    <dbReference type="NCBI Taxonomy" id="2478914"/>
    <lineage>
        <taxon>Bacteria</taxon>
        <taxon>Bacillati</taxon>
        <taxon>Actinomycetota</taxon>
        <taxon>Actinomycetes</taxon>
        <taxon>Propionibacteriales</taxon>
        <taxon>Nocardioidaceae</taxon>
        <taxon>Aeromicrobium</taxon>
    </lineage>
</organism>
<keyword evidence="5" id="KW-1185">Reference proteome</keyword>
<evidence type="ECO:0000259" key="3">
    <source>
        <dbReference type="PROSITE" id="PS50983"/>
    </source>
</evidence>
<comment type="caution">
    <text evidence="4">The sequence shown here is derived from an EMBL/GenBank/DDBJ whole genome shotgun (WGS) entry which is preliminary data.</text>
</comment>
<dbReference type="EMBL" id="RDBF01000004">
    <property type="protein sequence ID" value="RLV56243.1"/>
    <property type="molecule type" value="Genomic_DNA"/>
</dbReference>